<dbReference type="RefSeq" id="WP_237852384.1">
    <property type="nucleotide sequence ID" value="NZ_JAKLWS010000002.1"/>
</dbReference>
<evidence type="ECO:0000313" key="8">
    <source>
        <dbReference type="EMBL" id="MCG2587540.1"/>
    </source>
</evidence>
<keyword evidence="3" id="KW-0378">Hydrolase</keyword>
<organism evidence="8 9">
    <name type="scientific">Rhodohalobacter sulfatireducens</name>
    <dbReference type="NCBI Taxonomy" id="2911366"/>
    <lineage>
        <taxon>Bacteria</taxon>
        <taxon>Pseudomonadati</taxon>
        <taxon>Balneolota</taxon>
        <taxon>Balneolia</taxon>
        <taxon>Balneolales</taxon>
        <taxon>Balneolaceae</taxon>
        <taxon>Rhodohalobacter</taxon>
    </lineage>
</organism>
<evidence type="ECO:0000256" key="3">
    <source>
        <dbReference type="ARBA" id="ARBA00022801"/>
    </source>
</evidence>
<evidence type="ECO:0000256" key="5">
    <source>
        <dbReference type="ARBA" id="ARBA00023295"/>
    </source>
</evidence>
<dbReference type="InterPro" id="IPR036291">
    <property type="entry name" value="NAD(P)-bd_dom_sf"/>
</dbReference>
<comment type="similarity">
    <text evidence="2">Belongs to the Gfo/Idh/MocA family. Glycosyl hydrolase 109 subfamily.</text>
</comment>
<evidence type="ECO:0000256" key="2">
    <source>
        <dbReference type="ARBA" id="ARBA00009329"/>
    </source>
</evidence>
<dbReference type="SUPFAM" id="SSF51735">
    <property type="entry name" value="NAD(P)-binding Rossmann-fold domains"/>
    <property type="match status" value="1"/>
</dbReference>
<evidence type="ECO:0000256" key="1">
    <source>
        <dbReference type="ARBA" id="ARBA00001911"/>
    </source>
</evidence>
<dbReference type="Gene3D" id="3.30.360.10">
    <property type="entry name" value="Dihydrodipicolinate Reductase, domain 2"/>
    <property type="match status" value="1"/>
</dbReference>
<feature type="domain" description="Glycosyl hydrolase 109 C-terminal" evidence="7">
    <location>
        <begin position="193"/>
        <end position="352"/>
    </location>
</feature>
<name>A0ABS9K9N4_9BACT</name>
<evidence type="ECO:0000256" key="4">
    <source>
        <dbReference type="ARBA" id="ARBA00023027"/>
    </source>
</evidence>
<sequence length="477" mass="54022">MNSNRRDFLKTAGLAGAGMLIGASKTAQSEQPFKQNESQHFNMHGYAAPKLDRVRIGFVGVGSRGSGTVERMAVIEGVEITGLCDLYTDRLENTIQSLRDFSDHDPEQYSGSDDAWKEMCSRNDIDLIYIATPWDLHAEIAVFSMEHGKHVFTELPVGVTMDECWKVVETSERTRKHCFMESSDCHGGISSVLLNMVRDGFFGELIHAEGHYIHDRVSDDGRWVRDEDNHQWFGYRPWRLKENINRNGNLYPGHGLAPLSQMMDLNYGDQMDYLVSISSNDFTMADRMEELAERDDYYEAFVGLEFRGNMNTTVIRTKKGRTIMLQHDISSPRPGRRFHLISGDKGIYEAEPSRIAMSHDGWVPEEEFEALMEQYTPEITKKFNEKVQQAGGRRGDRSYARVTASDWRLIDCLRNGLPLEKDVYDAALYSAVTPLSEWSVARQGATVKVPDFTVGAWKTNSRGLDISIQNGGTTNLL</sequence>
<dbReference type="Gene3D" id="3.40.50.720">
    <property type="entry name" value="NAD(P)-binding Rossmann-like Domain"/>
    <property type="match status" value="1"/>
</dbReference>
<dbReference type="Proteomes" id="UP001165366">
    <property type="component" value="Unassembled WGS sequence"/>
</dbReference>
<keyword evidence="4" id="KW-0520">NAD</keyword>
<dbReference type="InterPro" id="IPR050463">
    <property type="entry name" value="Gfo/Idh/MocA_oxidrdct_glycsds"/>
</dbReference>
<dbReference type="Pfam" id="PF01408">
    <property type="entry name" value="GFO_IDH_MocA"/>
    <property type="match status" value="1"/>
</dbReference>
<keyword evidence="5" id="KW-0326">Glycosidase</keyword>
<evidence type="ECO:0000313" key="9">
    <source>
        <dbReference type="Proteomes" id="UP001165366"/>
    </source>
</evidence>
<keyword evidence="9" id="KW-1185">Reference proteome</keyword>
<dbReference type="PANTHER" id="PTHR43818:SF1">
    <property type="entry name" value="GLYCOSYL HYDROLASE FAMILY 109 PROTEIN"/>
    <property type="match status" value="1"/>
</dbReference>
<dbReference type="NCBIfam" id="TIGR01409">
    <property type="entry name" value="TAT_signal_seq"/>
    <property type="match status" value="1"/>
</dbReference>
<evidence type="ECO:0000259" key="6">
    <source>
        <dbReference type="Pfam" id="PF01408"/>
    </source>
</evidence>
<dbReference type="Pfam" id="PF21252">
    <property type="entry name" value="Glyco_hydro_109_C"/>
    <property type="match status" value="1"/>
</dbReference>
<reference evidence="8" key="2">
    <citation type="submission" date="2024-05" db="EMBL/GenBank/DDBJ databases">
        <title>Rhodohalobacter halophilus gen. nov., sp. nov., a moderately halophilic member of the family Balneolaceae.</title>
        <authorList>
            <person name="Xia J."/>
        </authorList>
    </citation>
    <scope>NUCLEOTIDE SEQUENCE</scope>
    <source>
        <strain evidence="8">WB101</strain>
    </source>
</reference>
<reference evidence="8" key="1">
    <citation type="submission" date="2022-01" db="EMBL/GenBank/DDBJ databases">
        <authorList>
            <person name="Wang Y."/>
        </authorList>
    </citation>
    <scope>NUCLEOTIDE SEQUENCE</scope>
    <source>
        <strain evidence="8">WB101</strain>
    </source>
</reference>
<dbReference type="InterPro" id="IPR019546">
    <property type="entry name" value="TAT_signal_bac_arc"/>
</dbReference>
<comment type="caution">
    <text evidence="8">The sequence shown here is derived from an EMBL/GenBank/DDBJ whole genome shotgun (WGS) entry which is preliminary data.</text>
</comment>
<proteinExistence type="inferred from homology"/>
<dbReference type="InterPro" id="IPR006311">
    <property type="entry name" value="TAT_signal"/>
</dbReference>
<comment type="cofactor">
    <cofactor evidence="1">
        <name>NAD(+)</name>
        <dbReference type="ChEBI" id="CHEBI:57540"/>
    </cofactor>
</comment>
<dbReference type="PROSITE" id="PS51318">
    <property type="entry name" value="TAT"/>
    <property type="match status" value="1"/>
</dbReference>
<dbReference type="PANTHER" id="PTHR43818">
    <property type="entry name" value="BCDNA.GH03377"/>
    <property type="match status" value="1"/>
</dbReference>
<feature type="domain" description="Gfo/Idh/MocA-like oxidoreductase N-terminal" evidence="6">
    <location>
        <begin position="54"/>
        <end position="180"/>
    </location>
</feature>
<accession>A0ABS9K9N4</accession>
<dbReference type="InterPro" id="IPR000683">
    <property type="entry name" value="Gfo/Idh/MocA-like_OxRdtase_N"/>
</dbReference>
<gene>
    <name evidence="8" type="ORF">L6773_03100</name>
</gene>
<dbReference type="EMBL" id="JAKLWS010000002">
    <property type="protein sequence ID" value="MCG2587540.1"/>
    <property type="molecule type" value="Genomic_DNA"/>
</dbReference>
<protein>
    <submittedName>
        <fullName evidence="8">Gfo/Idh/MocA family oxidoreductase</fullName>
    </submittedName>
</protein>
<dbReference type="InterPro" id="IPR049303">
    <property type="entry name" value="Glyco_hydro_109_C"/>
</dbReference>
<evidence type="ECO:0000259" key="7">
    <source>
        <dbReference type="Pfam" id="PF21252"/>
    </source>
</evidence>